<comment type="caution">
    <text evidence="1">The sequence shown here is derived from an EMBL/GenBank/DDBJ whole genome shotgun (WGS) entry which is preliminary data.</text>
</comment>
<protein>
    <recommendedName>
        <fullName evidence="3">Acylneuraminate cytidylyltransferase</fullName>
    </recommendedName>
</protein>
<keyword evidence="2" id="KW-1185">Reference proteome</keyword>
<evidence type="ECO:0000313" key="1">
    <source>
        <dbReference type="EMBL" id="GFM38119.1"/>
    </source>
</evidence>
<dbReference type="InterPro" id="IPR050793">
    <property type="entry name" value="CMP-NeuNAc_synthase"/>
</dbReference>
<dbReference type="Gene3D" id="3.90.550.10">
    <property type="entry name" value="Spore Coat Polysaccharide Biosynthesis Protein SpsA, Chain A"/>
    <property type="match status" value="1"/>
</dbReference>
<dbReference type="PANTHER" id="PTHR21485:SF6">
    <property type="entry name" value="N-ACYLNEURAMINATE CYTIDYLYLTRANSFERASE-RELATED"/>
    <property type="match status" value="1"/>
</dbReference>
<dbReference type="GO" id="GO:0008781">
    <property type="term" value="F:N-acylneuraminate cytidylyltransferase activity"/>
    <property type="evidence" value="ECO:0007669"/>
    <property type="project" value="TreeGrafter"/>
</dbReference>
<dbReference type="CDD" id="cd02513">
    <property type="entry name" value="CMP-NeuAc_Synthase"/>
    <property type="match status" value="1"/>
</dbReference>
<dbReference type="Proteomes" id="UP000503820">
    <property type="component" value="Unassembled WGS sequence"/>
</dbReference>
<accession>A0A7J0BWM1</accession>
<reference evidence="1 2" key="1">
    <citation type="submission" date="2020-05" db="EMBL/GenBank/DDBJ databases">
        <title>Draft genome sequence of Desulfovibrio psychrotolerans JS1T.</title>
        <authorList>
            <person name="Ueno A."/>
            <person name="Tamazawa S."/>
            <person name="Tamamura S."/>
            <person name="Murakami T."/>
            <person name="Kiyama T."/>
            <person name="Inomata H."/>
            <person name="Amano Y."/>
            <person name="Miyakawa K."/>
            <person name="Tamaki H."/>
            <person name="Naganuma T."/>
            <person name="Kaneko K."/>
        </authorList>
    </citation>
    <scope>NUCLEOTIDE SEQUENCE [LARGE SCALE GENOMIC DNA]</scope>
    <source>
        <strain evidence="1 2">JS1</strain>
    </source>
</reference>
<dbReference type="EMBL" id="BLVP01000035">
    <property type="protein sequence ID" value="GFM38119.1"/>
    <property type="molecule type" value="Genomic_DNA"/>
</dbReference>
<dbReference type="InterPro" id="IPR029044">
    <property type="entry name" value="Nucleotide-diphossugar_trans"/>
</dbReference>
<dbReference type="PANTHER" id="PTHR21485">
    <property type="entry name" value="HAD SUPERFAMILY MEMBERS CMAS AND KDSC"/>
    <property type="match status" value="1"/>
</dbReference>
<sequence length="187" mass="21178">MVSSESKKVLDIAEEYGAEVPFVRPDHLARDPYGVSDVCLNVLEAYEQLGQTFDTLIILLPTSPFRTAEDIDAAYALFRENNANYLMSVSEYEHSPYSALRMASQFPHQAFPCFPETLGKKRHEMPVPYRANGAICIVDVKAFKQSRSYYGTPLHVYAMPQSRSIDIDSALDFELAQWLLTKRVSND</sequence>
<dbReference type="AlphaFoldDB" id="A0A7J0BWM1"/>
<evidence type="ECO:0008006" key="3">
    <source>
        <dbReference type="Google" id="ProtNLM"/>
    </source>
</evidence>
<gene>
    <name evidence="1" type="ORF">DSM19430T_28030</name>
</gene>
<dbReference type="SUPFAM" id="SSF53448">
    <property type="entry name" value="Nucleotide-diphospho-sugar transferases"/>
    <property type="match status" value="1"/>
</dbReference>
<name>A0A7J0BWM1_9BACT</name>
<organism evidence="1 2">
    <name type="scientific">Desulfovibrio psychrotolerans</name>
    <dbReference type="NCBI Taxonomy" id="415242"/>
    <lineage>
        <taxon>Bacteria</taxon>
        <taxon>Pseudomonadati</taxon>
        <taxon>Thermodesulfobacteriota</taxon>
        <taxon>Desulfovibrionia</taxon>
        <taxon>Desulfovibrionales</taxon>
        <taxon>Desulfovibrionaceae</taxon>
        <taxon>Desulfovibrio</taxon>
    </lineage>
</organism>
<evidence type="ECO:0000313" key="2">
    <source>
        <dbReference type="Proteomes" id="UP000503820"/>
    </source>
</evidence>
<proteinExistence type="predicted"/>